<keyword evidence="5" id="KW-1185">Reference proteome</keyword>
<dbReference type="InterPro" id="IPR046529">
    <property type="entry name" value="DUF6594"/>
</dbReference>
<keyword evidence="2" id="KW-0812">Transmembrane</keyword>
<evidence type="ECO:0000259" key="3">
    <source>
        <dbReference type="Pfam" id="PF20237"/>
    </source>
</evidence>
<feature type="transmembrane region" description="Helical" evidence="2">
    <location>
        <begin position="214"/>
        <end position="234"/>
    </location>
</feature>
<name>A0A9P5HE56_9HYPO</name>
<dbReference type="AlphaFoldDB" id="A0A9P5HE56"/>
<keyword evidence="2" id="KW-0472">Membrane</keyword>
<organism evidence="4 5">
    <name type="scientific">Cylindrodendrum hubeiense</name>
    <dbReference type="NCBI Taxonomy" id="595255"/>
    <lineage>
        <taxon>Eukaryota</taxon>
        <taxon>Fungi</taxon>
        <taxon>Dikarya</taxon>
        <taxon>Ascomycota</taxon>
        <taxon>Pezizomycotina</taxon>
        <taxon>Sordariomycetes</taxon>
        <taxon>Hypocreomycetidae</taxon>
        <taxon>Hypocreales</taxon>
        <taxon>Nectriaceae</taxon>
        <taxon>Cylindrodendrum</taxon>
    </lineage>
</organism>
<evidence type="ECO:0000313" key="4">
    <source>
        <dbReference type="EMBL" id="KAF7550841.1"/>
    </source>
</evidence>
<dbReference type="Proteomes" id="UP000722485">
    <property type="component" value="Unassembled WGS sequence"/>
</dbReference>
<feature type="region of interest" description="Disordered" evidence="1">
    <location>
        <begin position="1"/>
        <end position="26"/>
    </location>
</feature>
<sequence length="288" mass="32501">MSQPRLTRAETWHPGVQERDLSSMSPIEDEASTAYDLETGDNQEHALKGGFMGLCARGQQDTSQLVTRRYTQPTMFCLAKGAQRLDRLWGEYQEADQLGSDDDQMYLDFRRELFDHHRFTLQAKEIHGLDQPSEVFLENYIRGTREELLGEDTRYLDGPTRDWVLSLPIDRLDQLVRDIPHSAIGRAVFARVLEKTEENGDIQYMYYPLKAIKVVLAGVFNCIVASLVGAPVAIQSLSITSKAGEVIIYLVFLLVFGFLVQALVQGTNKQLFMTLAYAGVLAATMRQS</sequence>
<gene>
    <name evidence="4" type="ORF">G7Z17_g5425</name>
</gene>
<dbReference type="Pfam" id="PF20237">
    <property type="entry name" value="DUF6594"/>
    <property type="match status" value="1"/>
</dbReference>
<feature type="compositionally biased region" description="Basic and acidic residues" evidence="1">
    <location>
        <begin position="7"/>
        <end position="21"/>
    </location>
</feature>
<evidence type="ECO:0000256" key="2">
    <source>
        <dbReference type="SAM" id="Phobius"/>
    </source>
</evidence>
<protein>
    <recommendedName>
        <fullName evidence="3">DUF6594 domain-containing protein</fullName>
    </recommendedName>
</protein>
<feature type="domain" description="DUF6594" evidence="3">
    <location>
        <begin position="94"/>
        <end position="281"/>
    </location>
</feature>
<proteinExistence type="predicted"/>
<dbReference type="EMBL" id="JAANBB010000090">
    <property type="protein sequence ID" value="KAF7550841.1"/>
    <property type="molecule type" value="Genomic_DNA"/>
</dbReference>
<evidence type="ECO:0000256" key="1">
    <source>
        <dbReference type="SAM" id="MobiDB-lite"/>
    </source>
</evidence>
<evidence type="ECO:0000313" key="5">
    <source>
        <dbReference type="Proteomes" id="UP000722485"/>
    </source>
</evidence>
<reference evidence="4" key="1">
    <citation type="submission" date="2020-03" db="EMBL/GenBank/DDBJ databases">
        <title>Draft Genome Sequence of Cylindrodendrum hubeiense.</title>
        <authorList>
            <person name="Buettner E."/>
            <person name="Kellner H."/>
        </authorList>
    </citation>
    <scope>NUCLEOTIDE SEQUENCE</scope>
    <source>
        <strain evidence="4">IHI 201604</strain>
    </source>
</reference>
<accession>A0A9P5HE56</accession>
<dbReference type="OrthoDB" id="5079013at2759"/>
<comment type="caution">
    <text evidence="4">The sequence shown here is derived from an EMBL/GenBank/DDBJ whole genome shotgun (WGS) entry which is preliminary data.</text>
</comment>
<feature type="transmembrane region" description="Helical" evidence="2">
    <location>
        <begin position="246"/>
        <end position="264"/>
    </location>
</feature>
<keyword evidence="2" id="KW-1133">Transmembrane helix</keyword>